<gene>
    <name evidence="2" type="ORF">ACFFHU_09945</name>
</gene>
<evidence type="ECO:0000259" key="1">
    <source>
        <dbReference type="Pfam" id="PF14024"/>
    </source>
</evidence>
<dbReference type="RefSeq" id="WP_377337457.1">
    <property type="nucleotide sequence ID" value="NZ_JBHLUE010000006.1"/>
</dbReference>
<dbReference type="EMBL" id="JBHLUE010000006">
    <property type="protein sequence ID" value="MFC0564456.1"/>
    <property type="molecule type" value="Genomic_DNA"/>
</dbReference>
<comment type="caution">
    <text evidence="2">The sequence shown here is derived from an EMBL/GenBank/DDBJ whole genome shotgun (WGS) entry which is preliminary data.</text>
</comment>
<reference evidence="2 3" key="1">
    <citation type="submission" date="2024-09" db="EMBL/GenBank/DDBJ databases">
        <authorList>
            <person name="Sun Q."/>
            <person name="Mori K."/>
        </authorList>
    </citation>
    <scope>NUCLEOTIDE SEQUENCE [LARGE SCALE GENOMIC DNA]</scope>
    <source>
        <strain evidence="2 3">TBRC 2205</strain>
    </source>
</reference>
<keyword evidence="3" id="KW-1185">Reference proteome</keyword>
<dbReference type="Pfam" id="PF14024">
    <property type="entry name" value="DUF4240"/>
    <property type="match status" value="1"/>
</dbReference>
<proteinExistence type="predicted"/>
<dbReference type="Proteomes" id="UP001589894">
    <property type="component" value="Unassembled WGS sequence"/>
</dbReference>
<feature type="domain" description="DUF4240" evidence="1">
    <location>
        <begin position="1"/>
        <end position="128"/>
    </location>
</feature>
<dbReference type="InterPro" id="IPR025334">
    <property type="entry name" value="DUF4240"/>
</dbReference>
<accession>A0ABV6NUV9</accession>
<evidence type="ECO:0000313" key="3">
    <source>
        <dbReference type="Proteomes" id="UP001589894"/>
    </source>
</evidence>
<evidence type="ECO:0000313" key="2">
    <source>
        <dbReference type="EMBL" id="MFC0564456.1"/>
    </source>
</evidence>
<protein>
    <submittedName>
        <fullName evidence="2">DUF4240 domain-containing protein</fullName>
    </submittedName>
</protein>
<organism evidence="2 3">
    <name type="scientific">Plantactinospora siamensis</name>
    <dbReference type="NCBI Taxonomy" id="555372"/>
    <lineage>
        <taxon>Bacteria</taxon>
        <taxon>Bacillati</taxon>
        <taxon>Actinomycetota</taxon>
        <taxon>Actinomycetes</taxon>
        <taxon>Micromonosporales</taxon>
        <taxon>Micromonosporaceae</taxon>
        <taxon>Plantactinospora</taxon>
    </lineage>
</organism>
<sequence length="178" mass="19162">MKTDDFWAVIDQARAGGPADASAIAARVTAELAEREAPEIAAWARHLDRVLAASQKADLWGAAYLINGGCSDEGFDAFRGWLLAQGRPVFAAAVADPDSLADLPAVRQAAVTGLEFESTEMLEAAAQAHRRSTATELPPPEQPVVRPDVADFWDFDDPDQVRAQLPRLAELFGEPPLE</sequence>
<name>A0ABV6NUV9_9ACTN</name>